<dbReference type="EMBL" id="KN839878">
    <property type="protein sequence ID" value="KIJ59955.1"/>
    <property type="molecule type" value="Genomic_DNA"/>
</dbReference>
<sequence length="64" mass="7180">MHRNGSSTAPSCLQPLWAVFVGFPGPMGQLLVDGMITRPRCTAMGGREHMDCHVLYWFCRKTLN</sequence>
<proteinExistence type="predicted"/>
<dbReference type="Proteomes" id="UP000053820">
    <property type="component" value="Unassembled WGS sequence"/>
</dbReference>
<keyword evidence="2" id="KW-1185">Reference proteome</keyword>
<protein>
    <submittedName>
        <fullName evidence="1">Uncharacterized protein</fullName>
    </submittedName>
</protein>
<evidence type="ECO:0000313" key="1">
    <source>
        <dbReference type="EMBL" id="KIJ59955.1"/>
    </source>
</evidence>
<dbReference type="AlphaFoldDB" id="A0A0C9VQF4"/>
<reference evidence="1 2" key="1">
    <citation type="submission" date="2014-04" db="EMBL/GenBank/DDBJ databases">
        <title>Evolutionary Origins and Diversification of the Mycorrhizal Mutualists.</title>
        <authorList>
            <consortium name="DOE Joint Genome Institute"/>
            <consortium name="Mycorrhizal Genomics Consortium"/>
            <person name="Kohler A."/>
            <person name="Kuo A."/>
            <person name="Nagy L.G."/>
            <person name="Floudas D."/>
            <person name="Copeland A."/>
            <person name="Barry K.W."/>
            <person name="Cichocki N."/>
            <person name="Veneault-Fourrey C."/>
            <person name="LaButti K."/>
            <person name="Lindquist E.A."/>
            <person name="Lipzen A."/>
            <person name="Lundell T."/>
            <person name="Morin E."/>
            <person name="Murat C."/>
            <person name="Riley R."/>
            <person name="Ohm R."/>
            <person name="Sun H."/>
            <person name="Tunlid A."/>
            <person name="Henrissat B."/>
            <person name="Grigoriev I.V."/>
            <person name="Hibbett D.S."/>
            <person name="Martin F."/>
        </authorList>
    </citation>
    <scope>NUCLEOTIDE SEQUENCE [LARGE SCALE GENOMIC DNA]</scope>
    <source>
        <strain evidence="1 2">MD-312</strain>
    </source>
</reference>
<evidence type="ECO:0000313" key="2">
    <source>
        <dbReference type="Proteomes" id="UP000053820"/>
    </source>
</evidence>
<organism evidence="1 2">
    <name type="scientific">Hydnomerulius pinastri MD-312</name>
    <dbReference type="NCBI Taxonomy" id="994086"/>
    <lineage>
        <taxon>Eukaryota</taxon>
        <taxon>Fungi</taxon>
        <taxon>Dikarya</taxon>
        <taxon>Basidiomycota</taxon>
        <taxon>Agaricomycotina</taxon>
        <taxon>Agaricomycetes</taxon>
        <taxon>Agaricomycetidae</taxon>
        <taxon>Boletales</taxon>
        <taxon>Boletales incertae sedis</taxon>
        <taxon>Leucogyrophana</taxon>
    </lineage>
</organism>
<accession>A0A0C9VQF4</accession>
<dbReference type="HOGENOM" id="CLU_2867937_0_0_1"/>
<name>A0A0C9VQF4_9AGAM</name>
<gene>
    <name evidence="1" type="ORF">HYDPIDRAFT_117855</name>
</gene>